<feature type="domain" description="LysM" evidence="1">
    <location>
        <begin position="27"/>
        <end position="77"/>
    </location>
</feature>
<protein>
    <submittedName>
        <fullName evidence="2">LysM peptidoglycan-binding domain-containing protein</fullName>
    </submittedName>
</protein>
<dbReference type="EMBL" id="CP048286">
    <property type="protein sequence ID" value="QHW34507.1"/>
    <property type="molecule type" value="Genomic_DNA"/>
</dbReference>
<evidence type="ECO:0000313" key="2">
    <source>
        <dbReference type="EMBL" id="QHW34507.1"/>
    </source>
</evidence>
<accession>A0A6C0P7F9</accession>
<organism evidence="2 3">
    <name type="scientific">Paenibacillus rhizovicinus</name>
    <dbReference type="NCBI Taxonomy" id="2704463"/>
    <lineage>
        <taxon>Bacteria</taxon>
        <taxon>Bacillati</taxon>
        <taxon>Bacillota</taxon>
        <taxon>Bacilli</taxon>
        <taxon>Bacillales</taxon>
        <taxon>Paenibacillaceae</taxon>
        <taxon>Paenibacillus</taxon>
    </lineage>
</organism>
<reference evidence="2 3" key="1">
    <citation type="submission" date="2020-02" db="EMBL/GenBank/DDBJ databases">
        <title>Paenibacillus sp. nov., isolated from rhizosphere soil of tomato.</title>
        <authorList>
            <person name="Weon H.-Y."/>
            <person name="Lee S.A."/>
        </authorList>
    </citation>
    <scope>NUCLEOTIDE SEQUENCE [LARGE SCALE GENOMIC DNA]</scope>
    <source>
        <strain evidence="2 3">14171R-81</strain>
    </source>
</reference>
<dbReference type="SMART" id="SM00257">
    <property type="entry name" value="LysM"/>
    <property type="match status" value="1"/>
</dbReference>
<dbReference type="SUPFAM" id="SSF54106">
    <property type="entry name" value="LysM domain"/>
    <property type="match status" value="1"/>
</dbReference>
<dbReference type="CDD" id="cd00118">
    <property type="entry name" value="LysM"/>
    <property type="match status" value="1"/>
</dbReference>
<dbReference type="PROSITE" id="PS51782">
    <property type="entry name" value="LYSM"/>
    <property type="match status" value="1"/>
</dbReference>
<dbReference type="Gene3D" id="3.10.350.10">
    <property type="entry name" value="LysM domain"/>
    <property type="match status" value="1"/>
</dbReference>
<dbReference type="RefSeq" id="WP_162644624.1">
    <property type="nucleotide sequence ID" value="NZ_CP048286.1"/>
</dbReference>
<dbReference type="Proteomes" id="UP000479114">
    <property type="component" value="Chromosome"/>
</dbReference>
<name>A0A6C0P7F9_9BACL</name>
<dbReference type="InterPro" id="IPR036779">
    <property type="entry name" value="LysM_dom_sf"/>
</dbReference>
<dbReference type="InterPro" id="IPR018392">
    <property type="entry name" value="LysM"/>
</dbReference>
<dbReference type="AlphaFoldDB" id="A0A6C0P7F9"/>
<keyword evidence="3" id="KW-1185">Reference proteome</keyword>
<proteinExistence type="predicted"/>
<dbReference type="KEGG" id="prz:GZH47_29410"/>
<evidence type="ECO:0000313" key="3">
    <source>
        <dbReference type="Proteomes" id="UP000479114"/>
    </source>
</evidence>
<dbReference type="Pfam" id="PF01476">
    <property type="entry name" value="LysM"/>
    <property type="match status" value="1"/>
</dbReference>
<gene>
    <name evidence="2" type="ORF">GZH47_29410</name>
</gene>
<evidence type="ECO:0000259" key="1">
    <source>
        <dbReference type="PROSITE" id="PS51782"/>
    </source>
</evidence>
<sequence length="81" mass="8665">MLLFVGLSLLTGHADGERPAEPSAEEQVIVVNSGDTLWGIASTVRKDGEDIRRTVFDLQKRNNLSSSELEAGQTLIVPAGS</sequence>